<evidence type="ECO:0000256" key="2">
    <source>
        <dbReference type="ARBA" id="ARBA00022723"/>
    </source>
</evidence>
<gene>
    <name evidence="7" type="primary">hutI</name>
    <name evidence="8" type="ORF">Lgee_1208</name>
</gene>
<keyword evidence="4 7" id="KW-0369">Histidine metabolism</keyword>
<dbReference type="GO" id="GO:0008270">
    <property type="term" value="F:zinc ion binding"/>
    <property type="evidence" value="ECO:0007669"/>
    <property type="project" value="UniProtKB-UniRule"/>
</dbReference>
<feature type="binding site" evidence="7">
    <location>
        <position position="242"/>
    </location>
    <ligand>
        <name>4-imidazolone-5-propanoate</name>
        <dbReference type="ChEBI" id="CHEBI:77893"/>
    </ligand>
</feature>
<dbReference type="GO" id="GO:0019557">
    <property type="term" value="P:L-histidine catabolic process to glutamate and formate"/>
    <property type="evidence" value="ECO:0007669"/>
    <property type="project" value="UniProtKB-UniPathway"/>
</dbReference>
<comment type="pathway">
    <text evidence="7">Amino-acid degradation; L-histidine degradation into L-glutamate; N-formimidoyl-L-glutamate from L-histidine: step 3/3.</text>
</comment>
<dbReference type="PANTHER" id="PTHR42752">
    <property type="entry name" value="IMIDAZOLONEPROPIONASE"/>
    <property type="match status" value="1"/>
</dbReference>
<dbReference type="Gene3D" id="2.30.40.10">
    <property type="entry name" value="Urease, subunit C, domain 1"/>
    <property type="match status" value="1"/>
</dbReference>
<dbReference type="SUPFAM" id="SSF51338">
    <property type="entry name" value="Composite domain of metallo-dependent hydrolases"/>
    <property type="match status" value="1"/>
</dbReference>
<feature type="binding site" evidence="7">
    <location>
        <position position="69"/>
    </location>
    <ligand>
        <name>Zn(2+)</name>
        <dbReference type="ChEBI" id="CHEBI:29105"/>
    </ligand>
</feature>
<keyword evidence="3 7" id="KW-0378">Hydrolase</keyword>
<keyword evidence="9" id="KW-1185">Reference proteome</keyword>
<feature type="binding site" evidence="7">
    <location>
        <position position="314"/>
    </location>
    <ligand>
        <name>Zn(2+)</name>
        <dbReference type="ChEBI" id="CHEBI:29105"/>
    </ligand>
</feature>
<dbReference type="SUPFAM" id="SSF51556">
    <property type="entry name" value="Metallo-dependent hydrolases"/>
    <property type="match status" value="1"/>
</dbReference>
<dbReference type="InterPro" id="IPR005920">
    <property type="entry name" value="HutI"/>
</dbReference>
<dbReference type="GO" id="GO:0050480">
    <property type="term" value="F:imidazolonepropionase activity"/>
    <property type="evidence" value="ECO:0007669"/>
    <property type="project" value="UniProtKB-UniRule"/>
</dbReference>
<feature type="binding site" evidence="7">
    <location>
        <position position="71"/>
    </location>
    <ligand>
        <name>Zn(2+)</name>
        <dbReference type="ChEBI" id="CHEBI:29105"/>
    </ligand>
</feature>
<dbReference type="Proteomes" id="UP000054785">
    <property type="component" value="Unassembled WGS sequence"/>
</dbReference>
<name>A0A0W0TVU0_9GAMM</name>
<feature type="binding site" evidence="7">
    <location>
        <position position="318"/>
    </location>
    <ligand>
        <name>N-formimidoyl-L-glutamate</name>
        <dbReference type="ChEBI" id="CHEBI:58928"/>
    </ligand>
</feature>
<feature type="binding site" evidence="7">
    <location>
        <position position="314"/>
    </location>
    <ligand>
        <name>Fe(3+)</name>
        <dbReference type="ChEBI" id="CHEBI:29034"/>
    </ligand>
</feature>
<dbReference type="InterPro" id="IPR011059">
    <property type="entry name" value="Metal-dep_hydrolase_composite"/>
</dbReference>
<dbReference type="GO" id="GO:0019556">
    <property type="term" value="P:L-histidine catabolic process to glutamate and formamide"/>
    <property type="evidence" value="ECO:0007669"/>
    <property type="project" value="UniProtKB-UniRule"/>
</dbReference>
<keyword evidence="5 7" id="KW-0862">Zinc</keyword>
<dbReference type="STRING" id="45065.Lgee_1208"/>
<feature type="binding site" evidence="7">
    <location>
        <position position="71"/>
    </location>
    <ligand>
        <name>Fe(3+)</name>
        <dbReference type="ChEBI" id="CHEBI:29034"/>
    </ligand>
</feature>
<evidence type="ECO:0000313" key="9">
    <source>
        <dbReference type="Proteomes" id="UP000054785"/>
    </source>
</evidence>
<dbReference type="PANTHER" id="PTHR42752:SF1">
    <property type="entry name" value="IMIDAZOLONEPROPIONASE-RELATED"/>
    <property type="match status" value="1"/>
</dbReference>
<feature type="binding site" evidence="7">
    <location>
        <position position="239"/>
    </location>
    <ligand>
        <name>Fe(3+)</name>
        <dbReference type="ChEBI" id="CHEBI:29034"/>
    </ligand>
</feature>
<keyword evidence="6 7" id="KW-0408">Iron</keyword>
<comment type="cofactor">
    <cofactor evidence="7">
        <name>Zn(2+)</name>
        <dbReference type="ChEBI" id="CHEBI:29105"/>
    </cofactor>
    <cofactor evidence="7">
        <name>Fe(3+)</name>
        <dbReference type="ChEBI" id="CHEBI:29034"/>
    </cofactor>
    <text evidence="7">Binds 1 zinc or iron ion per subunit.</text>
</comment>
<feature type="binding site" evidence="7">
    <location>
        <position position="78"/>
    </location>
    <ligand>
        <name>4-imidazolone-5-propanoate</name>
        <dbReference type="ChEBI" id="CHEBI:77893"/>
    </ligand>
</feature>
<dbReference type="GO" id="GO:0005506">
    <property type="term" value="F:iron ion binding"/>
    <property type="evidence" value="ECO:0007669"/>
    <property type="project" value="UniProtKB-UniRule"/>
</dbReference>
<evidence type="ECO:0000256" key="4">
    <source>
        <dbReference type="ARBA" id="ARBA00022808"/>
    </source>
</evidence>
<feature type="binding site" evidence="7">
    <location>
        <position position="174"/>
    </location>
    <ligand>
        <name>4-imidazolone-5-propanoate</name>
        <dbReference type="ChEBI" id="CHEBI:77893"/>
    </ligand>
</feature>
<dbReference type="InterPro" id="IPR032466">
    <property type="entry name" value="Metal_Hydrolase"/>
</dbReference>
<evidence type="ECO:0000256" key="5">
    <source>
        <dbReference type="ARBA" id="ARBA00022833"/>
    </source>
</evidence>
<comment type="function">
    <text evidence="7">Catalyzes the hydrolytic cleavage of the carbon-nitrogen bond in imidazolone-5-propanoate to yield N-formimidoyl-L-glutamate. It is the third step in the universal histidine degradation pathway.</text>
</comment>
<feature type="binding site" evidence="7">
    <location>
        <position position="239"/>
    </location>
    <ligand>
        <name>Zn(2+)</name>
        <dbReference type="ChEBI" id="CHEBI:29105"/>
    </ligand>
</feature>
<evidence type="ECO:0000256" key="1">
    <source>
        <dbReference type="ARBA" id="ARBA00012864"/>
    </source>
</evidence>
<dbReference type="FunFam" id="3.20.20.140:FF:000007">
    <property type="entry name" value="Imidazolonepropionase"/>
    <property type="match status" value="1"/>
</dbReference>
<evidence type="ECO:0000313" key="8">
    <source>
        <dbReference type="EMBL" id="KTC99716.1"/>
    </source>
</evidence>
<keyword evidence="7" id="KW-0963">Cytoplasm</keyword>
<dbReference type="PATRIC" id="fig|45065.4.peg.1300"/>
<feature type="binding site" evidence="7">
    <location>
        <position position="319"/>
    </location>
    <ligand>
        <name>4-imidazolone-5-propanoate</name>
        <dbReference type="ChEBI" id="CHEBI:77893"/>
    </ligand>
</feature>
<keyword evidence="2 7" id="KW-0479">Metal-binding</keyword>
<proteinExistence type="inferred from homology"/>
<feature type="binding site" evidence="7">
    <location>
        <position position="141"/>
    </location>
    <ligand>
        <name>4-imidazolone-5-propanoate</name>
        <dbReference type="ChEBI" id="CHEBI:77893"/>
    </ligand>
</feature>
<feature type="binding site" evidence="7">
    <location>
        <position position="69"/>
    </location>
    <ligand>
        <name>Fe(3+)</name>
        <dbReference type="ChEBI" id="CHEBI:29034"/>
    </ligand>
</feature>
<dbReference type="Gene3D" id="3.20.20.140">
    <property type="entry name" value="Metal-dependent hydrolases"/>
    <property type="match status" value="1"/>
</dbReference>
<dbReference type="AlphaFoldDB" id="A0A0W0TVU0"/>
<accession>A0A0W0TVU0</accession>
<organism evidence="8 9">
    <name type="scientific">Legionella geestiana</name>
    <dbReference type="NCBI Taxonomy" id="45065"/>
    <lineage>
        <taxon>Bacteria</taxon>
        <taxon>Pseudomonadati</taxon>
        <taxon>Pseudomonadota</taxon>
        <taxon>Gammaproteobacteria</taxon>
        <taxon>Legionellales</taxon>
        <taxon>Legionellaceae</taxon>
        <taxon>Legionella</taxon>
    </lineage>
</organism>
<feature type="binding site" evidence="7">
    <location>
        <position position="141"/>
    </location>
    <ligand>
        <name>N-formimidoyl-L-glutamate</name>
        <dbReference type="ChEBI" id="CHEBI:58928"/>
    </ligand>
</feature>
<evidence type="ECO:0000256" key="6">
    <source>
        <dbReference type="ARBA" id="ARBA00023004"/>
    </source>
</evidence>
<dbReference type="InterPro" id="IPR006680">
    <property type="entry name" value="Amidohydro-rel"/>
</dbReference>
<reference evidence="8 9" key="1">
    <citation type="submission" date="2015-11" db="EMBL/GenBank/DDBJ databases">
        <title>Genomic analysis of 38 Legionella species identifies large and diverse effector repertoires.</title>
        <authorList>
            <person name="Burstein D."/>
            <person name="Amaro F."/>
            <person name="Zusman T."/>
            <person name="Lifshitz Z."/>
            <person name="Cohen O."/>
            <person name="Gilbert J.A."/>
            <person name="Pupko T."/>
            <person name="Shuman H.A."/>
            <person name="Segal G."/>
        </authorList>
    </citation>
    <scope>NUCLEOTIDE SEQUENCE [LARGE SCALE GENOMIC DNA]</scope>
    <source>
        <strain evidence="8 9">ATCC 49504</strain>
    </source>
</reference>
<comment type="similarity">
    <text evidence="7">Belongs to the metallo-dependent hydrolases superfamily. HutI family.</text>
</comment>
<dbReference type="NCBIfam" id="TIGR01224">
    <property type="entry name" value="hutI"/>
    <property type="match status" value="1"/>
</dbReference>
<dbReference type="EMBL" id="LNYC01000044">
    <property type="protein sequence ID" value="KTC99716.1"/>
    <property type="molecule type" value="Genomic_DNA"/>
</dbReference>
<dbReference type="UniPathway" id="UPA00379">
    <property type="reaction ID" value="UER00551"/>
</dbReference>
<dbReference type="EC" id="3.5.2.7" evidence="1 7"/>
<protein>
    <recommendedName>
        <fullName evidence="1 7">Imidazolonepropionase</fullName>
        <ecNumber evidence="1 7">3.5.2.7</ecNumber>
    </recommendedName>
    <alternativeName>
        <fullName evidence="7">Imidazolone-5-propionate hydrolase</fullName>
    </alternativeName>
</protein>
<evidence type="ECO:0000256" key="3">
    <source>
        <dbReference type="ARBA" id="ARBA00022801"/>
    </source>
</evidence>
<dbReference type="OrthoDB" id="9776455at2"/>
<evidence type="ECO:0000256" key="7">
    <source>
        <dbReference type="HAMAP-Rule" id="MF_00372"/>
    </source>
</evidence>
<dbReference type="HAMAP" id="MF_00372">
    <property type="entry name" value="HutI"/>
    <property type="match status" value="1"/>
</dbReference>
<comment type="subcellular location">
    <subcellularLocation>
        <location evidence="7">Cytoplasm</location>
    </subcellularLocation>
</comment>
<dbReference type="GO" id="GO:0005737">
    <property type="term" value="C:cytoplasm"/>
    <property type="evidence" value="ECO:0007669"/>
    <property type="project" value="UniProtKB-SubCell"/>
</dbReference>
<dbReference type="Pfam" id="PF01979">
    <property type="entry name" value="Amidohydro_1"/>
    <property type="match status" value="1"/>
</dbReference>
<sequence>MKPAELLLTHTTRLDAMGETHTHQTIAVREGRIAWVGHDNELPAELRGNGTRVESCHGELVTPGLIDCHTHLVYAGNRADDFRQRLLGVSYAEIARAGGGILSTVQKTRAASEEVLFEQSLPRLLALQADGVMTVEIKSGYGLSLESELKMLRVARRLGEHTGMRVRTTFLGAHALPPEFAGRKAAYVSHLCDTMLPEVSESGLADAVDVFCESIAFDTDETARIFEKATALGLRVKCHAEQLATTGGAEVAARFNALSCDHLEHLDEAGIEAMARHGVTAVLLPGAWYYLGETHRPPVERLRARGVGMAISTDSNPGSSPTTSLRLMMNMGCRFFGLTVAEAWAGVTSVAARALGLAGEAGEIAVGQMADLIHWRTPESALPCCLFATPIEHRMLRHGQWCMD</sequence>
<feature type="binding site" evidence="7">
    <location>
        <position position="316"/>
    </location>
    <ligand>
        <name>N-formimidoyl-L-glutamate</name>
        <dbReference type="ChEBI" id="CHEBI:58928"/>
    </ligand>
</feature>
<dbReference type="RefSeq" id="WP_028386315.1">
    <property type="nucleotide sequence ID" value="NZ_CAAAHN010000007.1"/>
</dbReference>
<comment type="catalytic activity">
    <reaction evidence="7">
        <text>4-imidazolone-5-propanoate + H2O = N-formimidoyl-L-glutamate</text>
        <dbReference type="Rhea" id="RHEA:23660"/>
        <dbReference type="ChEBI" id="CHEBI:15377"/>
        <dbReference type="ChEBI" id="CHEBI:58928"/>
        <dbReference type="ChEBI" id="CHEBI:77893"/>
        <dbReference type="EC" id="3.5.2.7"/>
    </reaction>
</comment>
<comment type="caution">
    <text evidence="8">The sequence shown here is derived from an EMBL/GenBank/DDBJ whole genome shotgun (WGS) entry which is preliminary data.</text>
</comment>